<reference evidence="4 5" key="1">
    <citation type="submission" date="2019-11" db="EMBL/GenBank/DDBJ databases">
        <title>Winogradskyella ouciana sp. nov., isolated from the hadal seawater of the Mariana Trench.</title>
        <authorList>
            <person name="Liu R."/>
        </authorList>
    </citation>
    <scope>NUCLEOTIDE SEQUENCE [LARGE SCALE GENOMIC DNA]</scope>
    <source>
        <strain evidence="4 5">ZXX205</strain>
    </source>
</reference>
<evidence type="ECO:0000313" key="4">
    <source>
        <dbReference type="EMBL" id="MTE28392.1"/>
    </source>
</evidence>
<comment type="subcellular location">
    <subcellularLocation>
        <location evidence="1">Membrane</location>
        <topology evidence="1">Multi-pass membrane protein</topology>
    </subcellularLocation>
</comment>
<dbReference type="AlphaFoldDB" id="A0A7K1GGF7"/>
<sequence>VFGILPWITAFVFAQFPAGLVMYFAWSNIWSIVQQAIIQRRMGMDPVAEMMGEEDDDSAPTKTAKAAS</sequence>
<dbReference type="EMBL" id="WJYA01000121">
    <property type="protein sequence ID" value="MTE28392.1"/>
    <property type="molecule type" value="Genomic_DNA"/>
</dbReference>
<dbReference type="InterPro" id="IPR028055">
    <property type="entry name" value="YidC/Oxa/ALB_C"/>
</dbReference>
<dbReference type="Pfam" id="PF02096">
    <property type="entry name" value="60KD_IMP"/>
    <property type="match status" value="1"/>
</dbReference>
<feature type="domain" description="Membrane insertase YidC/Oxa/ALB C-terminal" evidence="3">
    <location>
        <begin position="4"/>
        <end position="40"/>
    </location>
</feature>
<keyword evidence="2" id="KW-1133">Transmembrane helix</keyword>
<feature type="non-terminal residue" evidence="4">
    <location>
        <position position="1"/>
    </location>
</feature>
<name>A0A7K1GGF7_9FLAO</name>
<keyword evidence="1 2" id="KW-0812">Transmembrane</keyword>
<protein>
    <submittedName>
        <fullName evidence="4">Membrane protein insertase YidC</fullName>
    </submittedName>
</protein>
<comment type="similarity">
    <text evidence="1">Belongs to the OXA1/ALB3/YidC family.</text>
</comment>
<organism evidence="4 5">
    <name type="scientific">Winogradskyella ouciana</name>
    <dbReference type="NCBI Taxonomy" id="2608631"/>
    <lineage>
        <taxon>Bacteria</taxon>
        <taxon>Pseudomonadati</taxon>
        <taxon>Bacteroidota</taxon>
        <taxon>Flavobacteriia</taxon>
        <taxon>Flavobacteriales</taxon>
        <taxon>Flavobacteriaceae</taxon>
        <taxon>Winogradskyella</taxon>
    </lineage>
</organism>
<evidence type="ECO:0000256" key="2">
    <source>
        <dbReference type="SAM" id="Phobius"/>
    </source>
</evidence>
<keyword evidence="5" id="KW-1185">Reference proteome</keyword>
<dbReference type="Proteomes" id="UP000447545">
    <property type="component" value="Unassembled WGS sequence"/>
</dbReference>
<evidence type="ECO:0000256" key="1">
    <source>
        <dbReference type="RuleBase" id="RU003945"/>
    </source>
</evidence>
<proteinExistence type="inferred from homology"/>
<dbReference type="RefSeq" id="WP_202913918.1">
    <property type="nucleotide sequence ID" value="NZ_WJYA01000121.1"/>
</dbReference>
<keyword evidence="2" id="KW-0472">Membrane</keyword>
<comment type="caution">
    <text evidence="4">The sequence shown here is derived from an EMBL/GenBank/DDBJ whole genome shotgun (WGS) entry which is preliminary data.</text>
</comment>
<evidence type="ECO:0000259" key="3">
    <source>
        <dbReference type="Pfam" id="PF02096"/>
    </source>
</evidence>
<feature type="transmembrane region" description="Helical" evidence="2">
    <location>
        <begin position="6"/>
        <end position="26"/>
    </location>
</feature>
<accession>A0A7K1GGF7</accession>
<evidence type="ECO:0000313" key="5">
    <source>
        <dbReference type="Proteomes" id="UP000447545"/>
    </source>
</evidence>
<gene>
    <name evidence="4" type="ORF">F1003_15825</name>
</gene>